<sequence length="1153" mass="130070">MAPVDTSELRAVITNSPSRKAPGPSSIPYEWFKLLSSDGISYLCQLMNLCLVSADIPEDWRLASIVPIPKPHEFECLLKNTHLITLLETARKLLVKIITNRLSKVMATHQVLTGDNFAGLPGSSVTTPINVLDGIMKSHRISSSSQELWILSQDISKAFNSIDLGMLKLRIDQGEIIFPLLWTIYFDPLLTELSTAALAPYIWSSGIPKNILSINNNEDIAVPISQLTYMDDSTLISSSLDGLNNLLSIARDFYFLNNITANFQKYELVSSKSGNTLVTFNLISEISNHLLPLSFSLQALKLSMSFRFLGVWFNLQGFSNFVLSQVKDIYSNFMASISLISAGSKYANWVLITLRTLQGSLKWPSSLDSINDFSLWTSKRRSISHNWLFQTIKLIRSIGLQFDFPDNTFLDLMPNESCPLLKSVLWCLSQLLDPFRRFQYSWMDLKKMGLVANTSRIPFWFKEISSIPNLFLLFMSPLPSNISITPPLLSLIGKFVDKIDEVTHIRLRNKYYWIAGLDSSNALIFGRAFYTFDDSSENRVIYFSHWISGSHDRMVLTPCPGCSLHCLEDNDGPLALKSVGGKLIHRSCLSILPSYRCLNLYQMTAHIDLSQQFINLKLSPFILCSYFRFLLGFSEMYIPEQFFVMDTSSIGLSDDSPTHVPLDLTPVPSTVFALNSNTHFHIVGIVVEGDPSTSYLKCAWVQTLDDFILESGVFSCPMVSPYSKDVAELTFIVYVLNSLPSDSVVEFSSQLPLQSSYHNWMNASPAKRTRLKNNFLWSCISELMISKRISCGFNGLIKGDPVPPYLVRALDLIKESAHSITLRLTLLMDVIFPSSLKTLGLFTSFDELLTQDPIAYWQSVTDIKNFFSLLGLSRFTMLQTSFHAVDWALSFDTFQQLIYPRFSVSSASAFLQFRLKLWFDELPIMYRLCQRFPGLYADDSLCPNCGIFIETLEHLFSCSPSFLDAFDSNPEPLQHKDITVELIQRFIIKLATRISHSPACKRTYEELLSALRNLDSLGLPSLFSASGDSSFSASWFLRGFIPRDLLTFLMRYSSLKYGSVSSIISRTFLKLQREIYHGLWRPRCKIKIQQDLAKGITPSALRSYKGPSVQPFRFSAPKVILSPADAPLSPLQTSEWASLESNSPHLESHLGGS</sequence>
<dbReference type="VEuPathDB" id="FungiDB:RhiirA1_476402"/>
<keyword evidence="2" id="KW-1185">Reference proteome</keyword>
<dbReference type="VEuPathDB" id="FungiDB:RhiirFUN_004478"/>
<proteinExistence type="predicted"/>
<evidence type="ECO:0000313" key="2">
    <source>
        <dbReference type="Proteomes" id="UP000234323"/>
    </source>
</evidence>
<dbReference type="VEuPathDB" id="FungiDB:FUN_010478"/>
<accession>A0A2I1H7S6</accession>
<evidence type="ECO:0000313" key="1">
    <source>
        <dbReference type="EMBL" id="PKY54936.1"/>
    </source>
</evidence>
<reference evidence="1 2" key="1">
    <citation type="submission" date="2015-10" db="EMBL/GenBank/DDBJ databases">
        <title>Genome analyses suggest a sexual origin of heterokaryosis in a supposedly ancient asexual fungus.</title>
        <authorList>
            <person name="Ropars J."/>
            <person name="Sedzielewska K."/>
            <person name="Noel J."/>
            <person name="Charron P."/>
            <person name="Farinelli L."/>
            <person name="Marton T."/>
            <person name="Kruger M."/>
            <person name="Pelin A."/>
            <person name="Brachmann A."/>
            <person name="Corradi N."/>
        </authorList>
    </citation>
    <scope>NUCLEOTIDE SEQUENCE [LARGE SCALE GENOMIC DNA]</scope>
    <source>
        <strain evidence="1 2">A4</strain>
    </source>
</reference>
<dbReference type="AlphaFoldDB" id="A0A2I1H7S6"/>
<gene>
    <name evidence="1" type="ORF">RhiirA4_474044</name>
</gene>
<organism evidence="1 2">
    <name type="scientific">Rhizophagus irregularis</name>
    <dbReference type="NCBI Taxonomy" id="588596"/>
    <lineage>
        <taxon>Eukaryota</taxon>
        <taxon>Fungi</taxon>
        <taxon>Fungi incertae sedis</taxon>
        <taxon>Mucoromycota</taxon>
        <taxon>Glomeromycotina</taxon>
        <taxon>Glomeromycetes</taxon>
        <taxon>Glomerales</taxon>
        <taxon>Glomeraceae</taxon>
        <taxon>Rhizophagus</taxon>
    </lineage>
</organism>
<evidence type="ECO:0008006" key="3">
    <source>
        <dbReference type="Google" id="ProtNLM"/>
    </source>
</evidence>
<protein>
    <recommendedName>
        <fullName evidence="3">Reverse transcriptase domain-containing protein</fullName>
    </recommendedName>
</protein>
<comment type="caution">
    <text evidence="1">The sequence shown here is derived from an EMBL/GenBank/DDBJ whole genome shotgun (WGS) entry which is preliminary data.</text>
</comment>
<dbReference type="VEuPathDB" id="FungiDB:FUN_010712"/>
<dbReference type="VEuPathDB" id="FungiDB:RhiirA1_463720"/>
<dbReference type="VEuPathDB" id="FungiDB:FUN_010384"/>
<name>A0A2I1H7S6_9GLOM</name>
<dbReference type="PANTHER" id="PTHR19446">
    <property type="entry name" value="REVERSE TRANSCRIPTASES"/>
    <property type="match status" value="1"/>
</dbReference>
<dbReference type="EMBL" id="LLXI01001730">
    <property type="protein sequence ID" value="PKY54936.1"/>
    <property type="molecule type" value="Genomic_DNA"/>
</dbReference>
<dbReference type="Proteomes" id="UP000234323">
    <property type="component" value="Unassembled WGS sequence"/>
</dbReference>